<dbReference type="GO" id="GO:0006281">
    <property type="term" value="P:DNA repair"/>
    <property type="evidence" value="ECO:0007669"/>
    <property type="project" value="UniProtKB-KW"/>
</dbReference>
<dbReference type="GO" id="GO:0008821">
    <property type="term" value="F:crossover junction DNA endonuclease activity"/>
    <property type="evidence" value="ECO:0007669"/>
    <property type="project" value="UniProtKB-ARBA"/>
</dbReference>
<evidence type="ECO:0000256" key="9">
    <source>
        <dbReference type="ARBA" id="ARBA00023242"/>
    </source>
</evidence>
<dbReference type="InterPro" id="IPR036279">
    <property type="entry name" value="5-3_exonuclease_C_sf"/>
</dbReference>
<dbReference type="EMBL" id="QKKF02037264">
    <property type="protein sequence ID" value="RZF32307.1"/>
    <property type="molecule type" value="Genomic_DNA"/>
</dbReference>
<dbReference type="PANTHER" id="PTHR11081">
    <property type="entry name" value="FLAP ENDONUCLEASE FAMILY MEMBER"/>
    <property type="match status" value="1"/>
</dbReference>
<evidence type="ECO:0000256" key="2">
    <source>
        <dbReference type="ARBA" id="ARBA00022722"/>
    </source>
</evidence>
<dbReference type="SMART" id="SM00484">
    <property type="entry name" value="XPGI"/>
    <property type="match status" value="1"/>
</dbReference>
<keyword evidence="5" id="KW-0227">DNA damage</keyword>
<keyword evidence="9" id="KW-0539">Nucleus</keyword>
<dbReference type="Pfam" id="PF18704">
    <property type="entry name" value="Chromo_2"/>
    <property type="match status" value="1"/>
</dbReference>
<keyword evidence="3" id="KW-0479">Metal-binding</keyword>
<evidence type="ECO:0000256" key="1">
    <source>
        <dbReference type="ARBA" id="ARBA00001946"/>
    </source>
</evidence>
<proteinExistence type="inferred from homology"/>
<dbReference type="InParanoid" id="A0A482WFP7"/>
<dbReference type="AlphaFoldDB" id="A0A482WFP7"/>
<organism evidence="13 14">
    <name type="scientific">Laodelphax striatellus</name>
    <name type="common">Small brown planthopper</name>
    <name type="synonym">Delphax striatella</name>
    <dbReference type="NCBI Taxonomy" id="195883"/>
    <lineage>
        <taxon>Eukaryota</taxon>
        <taxon>Metazoa</taxon>
        <taxon>Ecdysozoa</taxon>
        <taxon>Arthropoda</taxon>
        <taxon>Hexapoda</taxon>
        <taxon>Insecta</taxon>
        <taxon>Pterygota</taxon>
        <taxon>Neoptera</taxon>
        <taxon>Paraneoptera</taxon>
        <taxon>Hemiptera</taxon>
        <taxon>Auchenorrhyncha</taxon>
        <taxon>Fulgoroidea</taxon>
        <taxon>Delphacidae</taxon>
        <taxon>Criomorphinae</taxon>
        <taxon>Laodelphax</taxon>
    </lineage>
</organism>
<evidence type="ECO:0000256" key="8">
    <source>
        <dbReference type="ARBA" id="ARBA00023204"/>
    </source>
</evidence>
<evidence type="ECO:0000256" key="7">
    <source>
        <dbReference type="ARBA" id="ARBA00022842"/>
    </source>
</evidence>
<dbReference type="SMART" id="SM00485">
    <property type="entry name" value="XPGN"/>
    <property type="match status" value="1"/>
</dbReference>
<dbReference type="SUPFAM" id="SSF88723">
    <property type="entry name" value="PIN domain-like"/>
    <property type="match status" value="1"/>
</dbReference>
<protein>
    <recommendedName>
        <fullName evidence="15">Exonuclease 1</fullName>
    </recommendedName>
</protein>
<gene>
    <name evidence="13" type="ORF">LSTR_LSTR001771</name>
</gene>
<sequence length="666" mass="75045">MGVKDLWTILSPVSEKKSVWNLQNKQIAVDLSAWICDSQNVADYSSQRNMYLRNLFFRTSFLLLNNCKPIFVLDGDAPELKHKTIIARIQARGGRIGEKTATSSRSRLKSLQNQCKQLLTVMGVPWVQAPGEAEAYCAWLNQTGAVEAVITQDSDCFLYGGRVVLRHFMLSPQYTCEENDINTIECKLSLGRFKLLAFSLLCGCDYINGVSGVGKESAVKFLSSVEEFQVLRRLREWRNDPYYKNLESKSSSQLTPEQRLELNIRKKALQDPDFPSQEIIEEFLNPVGENSVTVTEWKWSKPDLPAFIKLADIKLAWEHDYSIEKFLPLLTRWHLKNASIPSPIQCNSIVKKRVVKGMNCFEVRWTADFMTDIEGVDLVTVEPQDLIGNAYKHLYDEYFASKLKPKKVTTRKKNAALVTALEVDKAKKKNTALDSVLDVDKTRKKNTATAKLSKKTQNPLDDLTNVSDLLNNLSFEEQKPKKQPNKKRIKDVKGLQTIDKFLAGNTNIATKISDDKCNLEIPALSTIKKQSLAFSPLLQSTPNKMTFKASCLDVSDHFSPDKSVLSARKHKSSRTEAKNNVSLLSDGAHSQHQINQCSTGVNVSLFDLYDNDDVDSFEMSAIVDGIVSRKCENFASGSVNPVDLIVSRKREILQHNEVIVIDSDSD</sequence>
<evidence type="ECO:0000313" key="13">
    <source>
        <dbReference type="EMBL" id="RZF32307.1"/>
    </source>
</evidence>
<dbReference type="FunFam" id="1.10.150.20:FF:000030">
    <property type="entry name" value="Flap endonuclease GEN-like 1"/>
    <property type="match status" value="1"/>
</dbReference>
<keyword evidence="14" id="KW-1185">Reference proteome</keyword>
<dbReference type="PRINTS" id="PR00853">
    <property type="entry name" value="XPGRADSUPER"/>
</dbReference>
<evidence type="ECO:0000256" key="4">
    <source>
        <dbReference type="ARBA" id="ARBA00022759"/>
    </source>
</evidence>
<dbReference type="GO" id="GO:0046872">
    <property type="term" value="F:metal ion binding"/>
    <property type="evidence" value="ECO:0007669"/>
    <property type="project" value="UniProtKB-KW"/>
</dbReference>
<keyword evidence="6" id="KW-0378">Hydrolase</keyword>
<comment type="caution">
    <text evidence="13">The sequence shown here is derived from an EMBL/GenBank/DDBJ whole genome shotgun (WGS) entry which is preliminary data.</text>
</comment>
<dbReference type="Gene3D" id="3.40.50.1010">
    <property type="entry name" value="5'-nuclease"/>
    <property type="match status" value="1"/>
</dbReference>
<dbReference type="FunCoup" id="A0A482WFP7">
    <property type="interactions" value="728"/>
</dbReference>
<dbReference type="GO" id="GO:0000400">
    <property type="term" value="F:four-way junction DNA binding"/>
    <property type="evidence" value="ECO:0007669"/>
    <property type="project" value="TreeGrafter"/>
</dbReference>
<dbReference type="GO" id="GO:0017108">
    <property type="term" value="F:5'-flap endonuclease activity"/>
    <property type="evidence" value="ECO:0007669"/>
    <property type="project" value="UniProtKB-ARBA"/>
</dbReference>
<reference evidence="13 14" key="1">
    <citation type="journal article" date="2017" name="Gigascience">
        <title>Genome sequence of the small brown planthopper, Laodelphax striatellus.</title>
        <authorList>
            <person name="Zhu J."/>
            <person name="Jiang F."/>
            <person name="Wang X."/>
            <person name="Yang P."/>
            <person name="Bao Y."/>
            <person name="Zhao W."/>
            <person name="Wang W."/>
            <person name="Lu H."/>
            <person name="Wang Q."/>
            <person name="Cui N."/>
            <person name="Li J."/>
            <person name="Chen X."/>
            <person name="Luo L."/>
            <person name="Yu J."/>
            <person name="Kang L."/>
            <person name="Cui F."/>
        </authorList>
    </citation>
    <scope>NUCLEOTIDE SEQUENCE [LARGE SCALE GENOMIC DNA]</scope>
    <source>
        <strain evidence="13">Lst14</strain>
    </source>
</reference>
<evidence type="ECO:0000256" key="3">
    <source>
        <dbReference type="ARBA" id="ARBA00022723"/>
    </source>
</evidence>
<name>A0A482WFP7_LAOST</name>
<dbReference type="PANTHER" id="PTHR11081:SF70">
    <property type="entry name" value="FLAP ENDONUCLEASE GEN HOMOLOG 1"/>
    <property type="match status" value="1"/>
</dbReference>
<evidence type="ECO:0000256" key="10">
    <source>
        <dbReference type="ARBA" id="ARBA00038112"/>
    </source>
</evidence>
<feature type="domain" description="XPG-I" evidence="11">
    <location>
        <begin position="120"/>
        <end position="190"/>
    </location>
</feature>
<dbReference type="InterPro" id="IPR006085">
    <property type="entry name" value="XPG_DNA_repair_N"/>
</dbReference>
<evidence type="ECO:0000256" key="6">
    <source>
        <dbReference type="ARBA" id="ARBA00022801"/>
    </source>
</evidence>
<dbReference type="OrthoDB" id="2959108at2759"/>
<dbReference type="CDD" id="cd09869">
    <property type="entry name" value="PIN_GEN1"/>
    <property type="match status" value="1"/>
</dbReference>
<evidence type="ECO:0000256" key="5">
    <source>
        <dbReference type="ARBA" id="ARBA00022763"/>
    </source>
</evidence>
<keyword evidence="4" id="KW-0255">Endonuclease</keyword>
<dbReference type="SUPFAM" id="SSF47807">
    <property type="entry name" value="5' to 3' exonuclease, C-terminal subdomain"/>
    <property type="match status" value="1"/>
</dbReference>
<evidence type="ECO:0008006" key="15">
    <source>
        <dbReference type="Google" id="ProtNLM"/>
    </source>
</evidence>
<dbReference type="STRING" id="195883.A0A482WFP7"/>
<comment type="cofactor">
    <cofactor evidence="1">
        <name>Mg(2+)</name>
        <dbReference type="ChEBI" id="CHEBI:18420"/>
    </cofactor>
</comment>
<dbReference type="SMR" id="A0A482WFP7"/>
<dbReference type="InterPro" id="IPR006084">
    <property type="entry name" value="XPG/Rad2"/>
</dbReference>
<dbReference type="Gene3D" id="1.10.150.20">
    <property type="entry name" value="5' to 3' exonuclease, C-terminal subdomain"/>
    <property type="match status" value="1"/>
</dbReference>
<keyword evidence="8" id="KW-0234">DNA repair</keyword>
<keyword evidence="2" id="KW-0540">Nuclease</keyword>
<dbReference type="Pfam" id="PF00752">
    <property type="entry name" value="XPG_N"/>
    <property type="match status" value="1"/>
</dbReference>
<dbReference type="Pfam" id="PF00867">
    <property type="entry name" value="XPG_I"/>
    <property type="match status" value="1"/>
</dbReference>
<dbReference type="InterPro" id="IPR041012">
    <property type="entry name" value="GEN_chromo"/>
</dbReference>
<evidence type="ECO:0000259" key="11">
    <source>
        <dbReference type="SMART" id="SM00484"/>
    </source>
</evidence>
<dbReference type="InterPro" id="IPR006086">
    <property type="entry name" value="XPG-I_dom"/>
</dbReference>
<feature type="domain" description="XPG N-terminal" evidence="12">
    <location>
        <begin position="1"/>
        <end position="95"/>
    </location>
</feature>
<accession>A0A482WFP7</accession>
<evidence type="ECO:0000259" key="12">
    <source>
        <dbReference type="SMART" id="SM00485"/>
    </source>
</evidence>
<dbReference type="Proteomes" id="UP000291343">
    <property type="component" value="Unassembled WGS sequence"/>
</dbReference>
<keyword evidence="7" id="KW-0460">Magnesium</keyword>
<dbReference type="InterPro" id="IPR029060">
    <property type="entry name" value="PIN-like_dom_sf"/>
</dbReference>
<comment type="similarity">
    <text evidence="10">Belongs to the XPG/RAD2 endonuclease family. GEN subfamily.</text>
</comment>
<evidence type="ECO:0000313" key="14">
    <source>
        <dbReference type="Proteomes" id="UP000291343"/>
    </source>
</evidence>